<protein>
    <submittedName>
        <fullName evidence="1">Uncharacterized protein</fullName>
    </submittedName>
</protein>
<gene>
    <name evidence="1" type="ORF">GCM10008025_26430</name>
</gene>
<keyword evidence="2" id="KW-1185">Reference proteome</keyword>
<sequence length="68" mass="7595">MIELIDDCVATTPSRPFVAVIVKPSPFSICSNIKSEKIMLINVDNFLLNLSDIACPQLIIKYFPINVK</sequence>
<dbReference type="Proteomes" id="UP000613512">
    <property type="component" value="Unassembled WGS sequence"/>
</dbReference>
<dbReference type="EMBL" id="BMEY01000014">
    <property type="protein sequence ID" value="GGA81921.1"/>
    <property type="molecule type" value="Genomic_DNA"/>
</dbReference>
<evidence type="ECO:0000313" key="1">
    <source>
        <dbReference type="EMBL" id="GGA81921.1"/>
    </source>
</evidence>
<comment type="caution">
    <text evidence="1">The sequence shown here is derived from an EMBL/GenBank/DDBJ whole genome shotgun (WGS) entry which is preliminary data.</text>
</comment>
<dbReference type="AlphaFoldDB" id="A0A916WA87"/>
<name>A0A916WA87_9BACI</name>
<reference evidence="1" key="2">
    <citation type="submission" date="2020-09" db="EMBL/GenBank/DDBJ databases">
        <authorList>
            <person name="Sun Q."/>
            <person name="Zhou Y."/>
        </authorList>
    </citation>
    <scope>NUCLEOTIDE SEQUENCE</scope>
    <source>
        <strain evidence="1">CGMCC 1.12408</strain>
    </source>
</reference>
<organism evidence="1 2">
    <name type="scientific">Ornithinibacillus halotolerans</name>
    <dbReference type="NCBI Taxonomy" id="1274357"/>
    <lineage>
        <taxon>Bacteria</taxon>
        <taxon>Bacillati</taxon>
        <taxon>Bacillota</taxon>
        <taxon>Bacilli</taxon>
        <taxon>Bacillales</taxon>
        <taxon>Bacillaceae</taxon>
        <taxon>Ornithinibacillus</taxon>
    </lineage>
</organism>
<evidence type="ECO:0000313" key="2">
    <source>
        <dbReference type="Proteomes" id="UP000613512"/>
    </source>
</evidence>
<proteinExistence type="predicted"/>
<accession>A0A916WA87</accession>
<reference evidence="1" key="1">
    <citation type="journal article" date="2014" name="Int. J. Syst. Evol. Microbiol.">
        <title>Complete genome sequence of Corynebacterium casei LMG S-19264T (=DSM 44701T), isolated from a smear-ripened cheese.</title>
        <authorList>
            <consortium name="US DOE Joint Genome Institute (JGI-PGF)"/>
            <person name="Walter F."/>
            <person name="Albersmeier A."/>
            <person name="Kalinowski J."/>
            <person name="Ruckert C."/>
        </authorList>
    </citation>
    <scope>NUCLEOTIDE SEQUENCE</scope>
    <source>
        <strain evidence="1">CGMCC 1.12408</strain>
    </source>
</reference>